<dbReference type="GO" id="GO:0005840">
    <property type="term" value="C:ribosome"/>
    <property type="evidence" value="ECO:0007669"/>
    <property type="project" value="UniProtKB-KW"/>
</dbReference>
<dbReference type="InterPro" id="IPR035566">
    <property type="entry name" value="Ribosomal_protein_bL20_C"/>
</dbReference>
<accession>W8DW81</accession>
<geneLocation type="mitochondrion" evidence="1"/>
<evidence type="ECO:0000313" key="2">
    <source>
        <dbReference type="EMBL" id="AMR57149.1"/>
    </source>
</evidence>
<dbReference type="GeneID" id="18667390"/>
<dbReference type="EMBL" id="KF824534">
    <property type="protein sequence ID" value="AHG53099.1"/>
    <property type="molecule type" value="Genomic_DNA"/>
</dbReference>
<proteinExistence type="predicted"/>
<evidence type="ECO:0000313" key="1">
    <source>
        <dbReference type="EMBL" id="AHG53099.1"/>
    </source>
</evidence>
<dbReference type="SUPFAM" id="SSF74731">
    <property type="entry name" value="Ribosomal protein L20"/>
    <property type="match status" value="1"/>
</dbReference>
<keyword evidence="1" id="KW-0689">Ribosomal protein</keyword>
<name>W8DW81_9FLOR</name>
<keyword evidence="1" id="KW-0687">Ribonucleoprotein</keyword>
<dbReference type="EMBL" id="KT373903">
    <property type="protein sequence ID" value="AMR57149.1"/>
    <property type="molecule type" value="Genomic_DNA"/>
</dbReference>
<reference evidence="1" key="1">
    <citation type="journal article" date="2014" name="Phycologia">
        <title>Highly conserved organellar genomes in the Gracilariales as inferred using new data from the Hawaiian invasive red alga Gracilaria salicornia (Rhodophyta).</title>
        <authorList>
            <person name="Campbell M.A."/>
            <person name="Presting G.G."/>
            <person name="Bennett M.S."/>
            <person name="Sherwood A.R."/>
        </authorList>
    </citation>
    <scope>NUCLEOTIDE SEQUENCE</scope>
</reference>
<dbReference type="Gene3D" id="1.10.1900.20">
    <property type="entry name" value="Ribosomal protein L20"/>
    <property type="match status" value="1"/>
</dbReference>
<sequence length="76" mass="9161">MLKKELLQAKSRLYKKRILRRKSINHFKLLNIKYNLFVYFISAESIILNKKILSELIYTEIGGVFSLRQWSSCFYL</sequence>
<organism evidence="1">
    <name type="scientific">Gracilaria salicornia</name>
    <dbReference type="NCBI Taxonomy" id="172968"/>
    <lineage>
        <taxon>Eukaryota</taxon>
        <taxon>Rhodophyta</taxon>
        <taxon>Florideophyceae</taxon>
        <taxon>Rhodymeniophycidae</taxon>
        <taxon>Gracilariales</taxon>
        <taxon>Gracilariaceae</taxon>
        <taxon>Gracilaria</taxon>
    </lineage>
</organism>
<dbReference type="RefSeq" id="YP_009019512.1">
    <property type="nucleotide sequence ID" value="NC_023784.1"/>
</dbReference>
<dbReference type="AlphaFoldDB" id="W8DW81"/>
<protein>
    <submittedName>
        <fullName evidence="1">Ribosomal protein L20</fullName>
    </submittedName>
</protein>
<gene>
    <name evidence="1" type="primary">rpl20</name>
</gene>
<keyword evidence="1" id="KW-0496">Mitochondrion</keyword>
<reference evidence="2" key="2">
    <citation type="journal article" date="2016" name="Phycologia">
        <title>Complete mitochondrial genome, genetic diversity and molecular phylogeny of Gracilaria salicornia (Rhodophyta: Gracilariaceae).</title>
        <authorList>
            <person name="Song S.-L."/>
            <person name="Yong H.-S."/>
            <person name="Lim P.-E."/>
            <person name="Ng P.-K."/>
            <person name="Phang S.-M."/>
        </authorList>
    </citation>
    <scope>NUCLEOTIDE SEQUENCE</scope>
    <source>
        <strain evidence="2">GS1</strain>
    </source>
</reference>